<comment type="caution">
    <text evidence="2">The sequence shown here is derived from an EMBL/GenBank/DDBJ whole genome shotgun (WGS) entry which is preliminary data.</text>
</comment>
<accession>A0A0D6MKM4</accession>
<keyword evidence="3" id="KW-1185">Reference proteome</keyword>
<dbReference type="EMBL" id="BALE01000017">
    <property type="protein sequence ID" value="GAN54229.1"/>
    <property type="molecule type" value="Genomic_DNA"/>
</dbReference>
<evidence type="ECO:0000313" key="3">
    <source>
        <dbReference type="Proteomes" id="UP000032679"/>
    </source>
</evidence>
<proteinExistence type="predicted"/>
<name>A0A0D6MKM4_9PROT</name>
<sequence length="56" mass="5982">MACLESVSIKEADMPDPKNPTSPGSEEPFEPYPDRSPQQDEGPEHEGGPENGGDAK</sequence>
<evidence type="ECO:0000256" key="1">
    <source>
        <dbReference type="SAM" id="MobiDB-lite"/>
    </source>
</evidence>
<organism evidence="2 3">
    <name type="scientific">Tanticharoenia sakaeratensis NBRC 103193</name>
    <dbReference type="NCBI Taxonomy" id="1231623"/>
    <lineage>
        <taxon>Bacteria</taxon>
        <taxon>Pseudomonadati</taxon>
        <taxon>Pseudomonadota</taxon>
        <taxon>Alphaproteobacteria</taxon>
        <taxon>Acetobacterales</taxon>
        <taxon>Acetobacteraceae</taxon>
        <taxon>Tanticharoenia</taxon>
    </lineage>
</organism>
<feature type="region of interest" description="Disordered" evidence="1">
    <location>
        <begin position="1"/>
        <end position="56"/>
    </location>
</feature>
<evidence type="ECO:0000313" key="2">
    <source>
        <dbReference type="EMBL" id="GAN54229.1"/>
    </source>
</evidence>
<dbReference type="AlphaFoldDB" id="A0A0D6MKM4"/>
<dbReference type="Proteomes" id="UP000032679">
    <property type="component" value="Unassembled WGS sequence"/>
</dbReference>
<protein>
    <submittedName>
        <fullName evidence="2">Uncharacterized protein</fullName>
    </submittedName>
</protein>
<gene>
    <name evidence="2" type="ORF">Tasa_017_112</name>
</gene>
<reference evidence="2 3" key="1">
    <citation type="submission" date="2012-10" db="EMBL/GenBank/DDBJ databases">
        <title>Genome sequencing of Tanticharoenia sakaeratensis NBRC 103193.</title>
        <authorList>
            <person name="Azuma Y."/>
            <person name="Hadano H."/>
            <person name="Hirakawa H."/>
            <person name="Matsushita K."/>
        </authorList>
    </citation>
    <scope>NUCLEOTIDE SEQUENCE [LARGE SCALE GENOMIC DNA]</scope>
    <source>
        <strain evidence="2 3">NBRC 103193</strain>
    </source>
</reference>
<feature type="compositionally biased region" description="Basic and acidic residues" evidence="1">
    <location>
        <begin position="42"/>
        <end position="56"/>
    </location>
</feature>